<dbReference type="Gene3D" id="1.25.40.10">
    <property type="entry name" value="Tetratricopeptide repeat domain"/>
    <property type="match status" value="1"/>
</dbReference>
<accession>A0A511N9G7</accession>
<protein>
    <recommendedName>
        <fullName evidence="4">Tetratricopeptide repeat protein</fullName>
    </recommendedName>
</protein>
<dbReference type="Proteomes" id="UP000321306">
    <property type="component" value="Unassembled WGS sequence"/>
</dbReference>
<keyword evidence="1" id="KW-1133">Transmembrane helix</keyword>
<comment type="caution">
    <text evidence="2">The sequence shown here is derived from an EMBL/GenBank/DDBJ whole genome shotgun (WGS) entry which is preliminary data.</text>
</comment>
<dbReference type="RefSeq" id="WP_146890128.1">
    <property type="nucleotide sequence ID" value="NZ_BJXB01000036.1"/>
</dbReference>
<dbReference type="EMBL" id="BJXB01000036">
    <property type="protein sequence ID" value="GEM49482.1"/>
    <property type="molecule type" value="Genomic_DNA"/>
</dbReference>
<dbReference type="SUPFAM" id="SSF48452">
    <property type="entry name" value="TPR-like"/>
    <property type="match status" value="1"/>
</dbReference>
<evidence type="ECO:0000313" key="2">
    <source>
        <dbReference type="EMBL" id="GEM49482.1"/>
    </source>
</evidence>
<keyword evidence="1" id="KW-0472">Membrane</keyword>
<proteinExistence type="predicted"/>
<keyword evidence="1" id="KW-0812">Transmembrane</keyword>
<evidence type="ECO:0000313" key="3">
    <source>
        <dbReference type="Proteomes" id="UP000321306"/>
    </source>
</evidence>
<dbReference type="AlphaFoldDB" id="A0A511N9G7"/>
<organism evidence="2 3">
    <name type="scientific">Deinococcus cellulosilyticus (strain DSM 18568 / NBRC 106333 / KACC 11606 / 5516J-15)</name>
    <dbReference type="NCBI Taxonomy" id="1223518"/>
    <lineage>
        <taxon>Bacteria</taxon>
        <taxon>Thermotogati</taxon>
        <taxon>Deinococcota</taxon>
        <taxon>Deinococci</taxon>
        <taxon>Deinococcales</taxon>
        <taxon>Deinococcaceae</taxon>
        <taxon>Deinococcus</taxon>
    </lineage>
</organism>
<feature type="transmembrane region" description="Helical" evidence="1">
    <location>
        <begin position="33"/>
        <end position="51"/>
    </location>
</feature>
<keyword evidence="3" id="KW-1185">Reference proteome</keyword>
<gene>
    <name evidence="2" type="ORF">DC3_51170</name>
</gene>
<sequence length="137" mass="15410">MNYAAVLAFVMVFAFSFPVLVRIANSVGVARSTIVITVVLLAFLLFLTQWVRLRVSRYRSTVSKIEQAKAQTSQSPNSDSAYYVGGEHLGELLLRVGKRREAIAVYERYLELQKSEGKDVQAILSRLQALRSQEEVL</sequence>
<dbReference type="InterPro" id="IPR011990">
    <property type="entry name" value="TPR-like_helical_dom_sf"/>
</dbReference>
<dbReference type="OrthoDB" id="68550at2"/>
<name>A0A511N9G7_DEIC1</name>
<evidence type="ECO:0000256" key="1">
    <source>
        <dbReference type="SAM" id="Phobius"/>
    </source>
</evidence>
<evidence type="ECO:0008006" key="4">
    <source>
        <dbReference type="Google" id="ProtNLM"/>
    </source>
</evidence>
<reference evidence="2 3" key="1">
    <citation type="submission" date="2019-07" db="EMBL/GenBank/DDBJ databases">
        <title>Whole genome shotgun sequence of Deinococcus cellulosilyticus NBRC 106333.</title>
        <authorList>
            <person name="Hosoyama A."/>
            <person name="Uohara A."/>
            <person name="Ohji S."/>
            <person name="Ichikawa N."/>
        </authorList>
    </citation>
    <scope>NUCLEOTIDE SEQUENCE [LARGE SCALE GENOMIC DNA]</scope>
    <source>
        <strain evidence="2 3">NBRC 106333</strain>
    </source>
</reference>